<dbReference type="InterPro" id="IPR003593">
    <property type="entry name" value="AAA+_ATPase"/>
</dbReference>
<keyword evidence="1" id="KW-0813">Transport</keyword>
<accession>A0A1J5PAP5</accession>
<evidence type="ECO:0000256" key="2">
    <source>
        <dbReference type="ARBA" id="ARBA00022741"/>
    </source>
</evidence>
<sequence length="263" mass="29342">MADAKGCLSLQRITKVFPNGSGQTIPVLQDINLEIRAGGFISFLGPSGCGKSTLLRLMAGLETATGGVIYVDGEAVQGPHYSRGLVFQDPNLFPWLTVEGNLVFGPRARGNELEKGILEYFLELTGLTEFRRAFPHQLSGGMAQRAALARALINRPVVLLLDEPLGALDAFTRMQMQDELYRIWRAQQITVVLVTHDIDEAIYLSERVVVFTPRPARIKSILDIPLSYPRSRENPDFFLLRNEILKLLNLSRPEEEGEFVYAI</sequence>
<dbReference type="PANTHER" id="PTHR42788">
    <property type="entry name" value="TAURINE IMPORT ATP-BINDING PROTEIN-RELATED"/>
    <property type="match status" value="1"/>
</dbReference>
<gene>
    <name evidence="5" type="primary">ssuB_1</name>
    <name evidence="5" type="ORF">MOTE_03880</name>
</gene>
<keyword evidence="2" id="KW-0547">Nucleotide-binding</keyword>
<dbReference type="GO" id="GO:0005524">
    <property type="term" value="F:ATP binding"/>
    <property type="evidence" value="ECO:0007669"/>
    <property type="project" value="UniProtKB-KW"/>
</dbReference>
<name>A0A1J5PAP5_NEOTH</name>
<dbReference type="PANTHER" id="PTHR42788:SF13">
    <property type="entry name" value="ALIPHATIC SULFONATES IMPORT ATP-BINDING PROTEIN SSUB"/>
    <property type="match status" value="1"/>
</dbReference>
<evidence type="ECO:0000313" key="5">
    <source>
        <dbReference type="EMBL" id="OIQ60861.1"/>
    </source>
</evidence>
<proteinExistence type="predicted"/>
<dbReference type="CDD" id="cd03293">
    <property type="entry name" value="ABC_NrtD_SsuB_transporters"/>
    <property type="match status" value="1"/>
</dbReference>
<dbReference type="InterPro" id="IPR017871">
    <property type="entry name" value="ABC_transporter-like_CS"/>
</dbReference>
<dbReference type="SMART" id="SM00382">
    <property type="entry name" value="AAA"/>
    <property type="match status" value="1"/>
</dbReference>
<dbReference type="InterPro" id="IPR003439">
    <property type="entry name" value="ABC_transporter-like_ATP-bd"/>
</dbReference>
<dbReference type="SUPFAM" id="SSF52540">
    <property type="entry name" value="P-loop containing nucleoside triphosphate hydrolases"/>
    <property type="match status" value="1"/>
</dbReference>
<dbReference type="InterPro" id="IPR027417">
    <property type="entry name" value="P-loop_NTPase"/>
</dbReference>
<dbReference type="OrthoDB" id="9801958at2"/>
<reference evidence="5 6" key="1">
    <citation type="submission" date="2016-08" db="EMBL/GenBank/DDBJ databases">
        <title>Genome-based comparison of Moorella thermoacetic strains.</title>
        <authorList>
            <person name="Poehlein A."/>
            <person name="Bengelsdorf F.R."/>
            <person name="Esser C."/>
            <person name="Duerre P."/>
            <person name="Daniel R."/>
        </authorList>
    </citation>
    <scope>NUCLEOTIDE SEQUENCE [LARGE SCALE GENOMIC DNA]</scope>
    <source>
        <strain evidence="5 6">DSM 21394</strain>
    </source>
</reference>
<dbReference type="PROSITE" id="PS50893">
    <property type="entry name" value="ABC_TRANSPORTER_2"/>
    <property type="match status" value="1"/>
</dbReference>
<organism evidence="5 6">
    <name type="scientific">Neomoorella thermoacetica</name>
    <name type="common">Clostridium thermoaceticum</name>
    <dbReference type="NCBI Taxonomy" id="1525"/>
    <lineage>
        <taxon>Bacteria</taxon>
        <taxon>Bacillati</taxon>
        <taxon>Bacillota</taxon>
        <taxon>Clostridia</taxon>
        <taxon>Neomoorellales</taxon>
        <taxon>Neomoorellaceae</taxon>
        <taxon>Neomoorella</taxon>
    </lineage>
</organism>
<evidence type="ECO:0000259" key="4">
    <source>
        <dbReference type="PROSITE" id="PS50893"/>
    </source>
</evidence>
<comment type="caution">
    <text evidence="5">The sequence shown here is derived from an EMBL/GenBank/DDBJ whole genome shotgun (WGS) entry which is preliminary data.</text>
</comment>
<dbReference type="GO" id="GO:0016887">
    <property type="term" value="F:ATP hydrolysis activity"/>
    <property type="evidence" value="ECO:0007669"/>
    <property type="project" value="InterPro"/>
</dbReference>
<evidence type="ECO:0000256" key="3">
    <source>
        <dbReference type="ARBA" id="ARBA00022840"/>
    </source>
</evidence>
<dbReference type="PROSITE" id="PS00211">
    <property type="entry name" value="ABC_TRANSPORTER_1"/>
    <property type="match status" value="1"/>
</dbReference>
<protein>
    <submittedName>
        <fullName evidence="5">Aliphatic sulfonates import ATP-binding protein SsuB</fullName>
        <ecNumber evidence="5">3.6.3.-</ecNumber>
    </submittedName>
</protein>
<dbReference type="EMBL" id="MDDC01000003">
    <property type="protein sequence ID" value="OIQ60861.1"/>
    <property type="molecule type" value="Genomic_DNA"/>
</dbReference>
<feature type="domain" description="ABC transporter" evidence="4">
    <location>
        <begin position="8"/>
        <end position="238"/>
    </location>
</feature>
<dbReference type="Proteomes" id="UP000182811">
    <property type="component" value="Unassembled WGS sequence"/>
</dbReference>
<keyword evidence="5" id="KW-0378">Hydrolase</keyword>
<dbReference type="EC" id="3.6.3.-" evidence="5"/>
<dbReference type="Pfam" id="PF00005">
    <property type="entry name" value="ABC_tran"/>
    <property type="match status" value="1"/>
</dbReference>
<evidence type="ECO:0000256" key="1">
    <source>
        <dbReference type="ARBA" id="ARBA00022448"/>
    </source>
</evidence>
<keyword evidence="3 5" id="KW-0067">ATP-binding</keyword>
<dbReference type="AlphaFoldDB" id="A0A1J5PAP5"/>
<dbReference type="InterPro" id="IPR050166">
    <property type="entry name" value="ABC_transporter_ATP-bind"/>
</dbReference>
<evidence type="ECO:0000313" key="6">
    <source>
        <dbReference type="Proteomes" id="UP000182811"/>
    </source>
</evidence>
<dbReference type="Gene3D" id="3.40.50.300">
    <property type="entry name" value="P-loop containing nucleotide triphosphate hydrolases"/>
    <property type="match status" value="1"/>
</dbReference>